<evidence type="ECO:0000259" key="2">
    <source>
        <dbReference type="Pfam" id="PF00156"/>
    </source>
</evidence>
<evidence type="ECO:0000256" key="1">
    <source>
        <dbReference type="ARBA" id="ARBA00008007"/>
    </source>
</evidence>
<dbReference type="EMBL" id="JACOOR010000002">
    <property type="protein sequence ID" value="MBC5658772.1"/>
    <property type="molecule type" value="Genomic_DNA"/>
</dbReference>
<protein>
    <submittedName>
        <fullName evidence="4">ComF family protein</fullName>
    </submittedName>
</protein>
<comment type="caution">
    <text evidence="4">The sequence shown here is derived from an EMBL/GenBank/DDBJ whole genome shotgun (WGS) entry which is preliminary data.</text>
</comment>
<comment type="similarity">
    <text evidence="1">Belongs to the ComF/GntX family.</text>
</comment>
<dbReference type="Pfam" id="PF00156">
    <property type="entry name" value="Pribosyltran"/>
    <property type="match status" value="1"/>
</dbReference>
<accession>A0A923LAW3</accession>
<feature type="domain" description="Phosphoribosyltransferase" evidence="2">
    <location>
        <begin position="142"/>
        <end position="235"/>
    </location>
</feature>
<dbReference type="InterPro" id="IPR051910">
    <property type="entry name" value="ComF/GntX_DNA_util-trans"/>
</dbReference>
<keyword evidence="5" id="KW-1185">Reference proteome</keyword>
<dbReference type="RefSeq" id="WP_186873290.1">
    <property type="nucleotide sequence ID" value="NZ_JACOOR010000002.1"/>
</dbReference>
<proteinExistence type="inferred from homology"/>
<dbReference type="CDD" id="cd06223">
    <property type="entry name" value="PRTases_typeI"/>
    <property type="match status" value="1"/>
</dbReference>
<evidence type="ECO:0000313" key="5">
    <source>
        <dbReference type="Proteomes" id="UP000649345"/>
    </source>
</evidence>
<reference evidence="4" key="1">
    <citation type="submission" date="2020-08" db="EMBL/GenBank/DDBJ databases">
        <title>Genome public.</title>
        <authorList>
            <person name="Liu C."/>
            <person name="Sun Q."/>
        </authorList>
    </citation>
    <scope>NUCLEOTIDE SEQUENCE</scope>
    <source>
        <strain evidence="4">NSJ-68</strain>
    </source>
</reference>
<dbReference type="AlphaFoldDB" id="A0A923LAW3"/>
<dbReference type="PANTHER" id="PTHR47505">
    <property type="entry name" value="DNA UTILIZATION PROTEIN YHGH"/>
    <property type="match status" value="1"/>
</dbReference>
<dbReference type="InterPro" id="IPR029057">
    <property type="entry name" value="PRTase-like"/>
</dbReference>
<dbReference type="Pfam" id="PF18912">
    <property type="entry name" value="DZR_2"/>
    <property type="match status" value="1"/>
</dbReference>
<sequence length="244" mass="28289">MAQNRSDTRVFARLLNLIYPRRCPICDGLTGGEGRLVCDKCRPKLHPIEEPFCKKCGKVLERWESEYCSDCSRKKHSFERGRACFEYDRRMRASISRFKYHNRREYADFYSEEILRTLGRELRSWKPDLLVPIPLHRSRMRKRGFNQAELVADRIGERLGIPVGTDILLRVKKTKPQKELDDAGRHGNLKNAFQACEKKTEGKRIVLVDDIYTTGSTIDAAAAELKRRGAEKVYFLSICIGRGF</sequence>
<dbReference type="Proteomes" id="UP000649345">
    <property type="component" value="Unassembled WGS sequence"/>
</dbReference>
<evidence type="ECO:0000259" key="3">
    <source>
        <dbReference type="Pfam" id="PF18912"/>
    </source>
</evidence>
<dbReference type="Gene3D" id="3.40.50.2020">
    <property type="match status" value="1"/>
</dbReference>
<dbReference type="InterPro" id="IPR044005">
    <property type="entry name" value="DZR_2"/>
</dbReference>
<name>A0A923LAW3_9FIRM</name>
<dbReference type="PANTHER" id="PTHR47505:SF1">
    <property type="entry name" value="DNA UTILIZATION PROTEIN YHGH"/>
    <property type="match status" value="1"/>
</dbReference>
<dbReference type="InterPro" id="IPR000836">
    <property type="entry name" value="PRTase_dom"/>
</dbReference>
<feature type="domain" description="Double zinc ribbon" evidence="3">
    <location>
        <begin position="14"/>
        <end position="71"/>
    </location>
</feature>
<organism evidence="4 5">
    <name type="scientific">Anaerosacchariphilus hominis</name>
    <dbReference type="NCBI Taxonomy" id="2763017"/>
    <lineage>
        <taxon>Bacteria</taxon>
        <taxon>Bacillati</taxon>
        <taxon>Bacillota</taxon>
        <taxon>Clostridia</taxon>
        <taxon>Lachnospirales</taxon>
        <taxon>Lachnospiraceae</taxon>
        <taxon>Anaerosacchariphilus</taxon>
    </lineage>
</organism>
<gene>
    <name evidence="4" type="ORF">H8S44_03170</name>
</gene>
<dbReference type="SUPFAM" id="SSF53271">
    <property type="entry name" value="PRTase-like"/>
    <property type="match status" value="1"/>
</dbReference>
<evidence type="ECO:0000313" key="4">
    <source>
        <dbReference type="EMBL" id="MBC5658772.1"/>
    </source>
</evidence>